<dbReference type="Gene3D" id="1.10.3730.20">
    <property type="match status" value="1"/>
</dbReference>
<evidence type="ECO:0000256" key="2">
    <source>
        <dbReference type="ARBA" id="ARBA00007362"/>
    </source>
</evidence>
<evidence type="ECO:0000313" key="8">
    <source>
        <dbReference type="EMBL" id="NDW04771.1"/>
    </source>
</evidence>
<feature type="transmembrane region" description="Helical" evidence="6">
    <location>
        <begin position="38"/>
        <end position="57"/>
    </location>
</feature>
<proteinExistence type="inferred from homology"/>
<keyword evidence="5 6" id="KW-0472">Membrane</keyword>
<feature type="transmembrane region" description="Helical" evidence="6">
    <location>
        <begin position="6"/>
        <end position="26"/>
    </location>
</feature>
<dbReference type="EMBL" id="JAAAMG010000006">
    <property type="protein sequence ID" value="NDW04771.1"/>
    <property type="molecule type" value="Genomic_DNA"/>
</dbReference>
<dbReference type="Proteomes" id="UP000469011">
    <property type="component" value="Unassembled WGS sequence"/>
</dbReference>
<evidence type="ECO:0000256" key="1">
    <source>
        <dbReference type="ARBA" id="ARBA00004141"/>
    </source>
</evidence>
<keyword evidence="4 6" id="KW-1133">Transmembrane helix</keyword>
<organism evidence="8 9">
    <name type="scientific">Jiella pacifica</name>
    <dbReference type="NCBI Taxonomy" id="2696469"/>
    <lineage>
        <taxon>Bacteria</taxon>
        <taxon>Pseudomonadati</taxon>
        <taxon>Pseudomonadota</taxon>
        <taxon>Alphaproteobacteria</taxon>
        <taxon>Hyphomicrobiales</taxon>
        <taxon>Aurantimonadaceae</taxon>
        <taxon>Jiella</taxon>
    </lineage>
</organism>
<sequence>MSATIIGAWQFWALLAAVFAALTAILAKVGVSDVPSDLATLLRTFVVVALLAAIVAVTKQWRSPASLPGRSLVFLALSGLATGASWLCYFRALKLGDAARVAPIDKLSIVLVAIFGVVFLGEKLAPVNWAGIALIALGAWLVTLR</sequence>
<dbReference type="Pfam" id="PF00892">
    <property type="entry name" value="EamA"/>
    <property type="match status" value="1"/>
</dbReference>
<reference evidence="8 9" key="1">
    <citation type="submission" date="2020-01" db="EMBL/GenBank/DDBJ databases">
        <title>Jiella pacifica sp. nov.</title>
        <authorList>
            <person name="Xue Z."/>
            <person name="Zhu S."/>
            <person name="Chen J."/>
            <person name="Yang J."/>
        </authorList>
    </citation>
    <scope>NUCLEOTIDE SEQUENCE [LARGE SCALE GENOMIC DNA]</scope>
    <source>
        <strain evidence="8 9">40Bstr34</strain>
    </source>
</reference>
<evidence type="ECO:0000256" key="5">
    <source>
        <dbReference type="ARBA" id="ARBA00023136"/>
    </source>
</evidence>
<feature type="domain" description="EamA" evidence="7">
    <location>
        <begin position="9"/>
        <end position="143"/>
    </location>
</feature>
<name>A0A6N9T0W5_9HYPH</name>
<feature type="transmembrane region" description="Helical" evidence="6">
    <location>
        <begin position="72"/>
        <end position="92"/>
    </location>
</feature>
<evidence type="ECO:0000259" key="7">
    <source>
        <dbReference type="Pfam" id="PF00892"/>
    </source>
</evidence>
<dbReference type="AlphaFoldDB" id="A0A6N9T0W5"/>
<dbReference type="PANTHER" id="PTHR32322:SF2">
    <property type="entry name" value="EAMA DOMAIN-CONTAINING PROTEIN"/>
    <property type="match status" value="1"/>
</dbReference>
<evidence type="ECO:0000256" key="4">
    <source>
        <dbReference type="ARBA" id="ARBA00022989"/>
    </source>
</evidence>
<keyword evidence="9" id="KW-1185">Reference proteome</keyword>
<protein>
    <submittedName>
        <fullName evidence="8">EamA family transporter</fullName>
    </submittedName>
</protein>
<keyword evidence="3 6" id="KW-0812">Transmembrane</keyword>
<comment type="caution">
    <text evidence="8">The sequence shown here is derived from an EMBL/GenBank/DDBJ whole genome shotgun (WGS) entry which is preliminary data.</text>
</comment>
<evidence type="ECO:0000313" key="9">
    <source>
        <dbReference type="Proteomes" id="UP000469011"/>
    </source>
</evidence>
<dbReference type="RefSeq" id="WP_203560957.1">
    <property type="nucleotide sequence ID" value="NZ_JAAAMG010000006.1"/>
</dbReference>
<dbReference type="InterPro" id="IPR037185">
    <property type="entry name" value="EmrE-like"/>
</dbReference>
<feature type="transmembrane region" description="Helical" evidence="6">
    <location>
        <begin position="127"/>
        <end position="144"/>
    </location>
</feature>
<evidence type="ECO:0000256" key="6">
    <source>
        <dbReference type="SAM" id="Phobius"/>
    </source>
</evidence>
<comment type="similarity">
    <text evidence="2">Belongs to the EamA transporter family.</text>
</comment>
<dbReference type="InterPro" id="IPR050638">
    <property type="entry name" value="AA-Vitamin_Transporters"/>
</dbReference>
<gene>
    <name evidence="8" type="ORF">GTK09_10045</name>
</gene>
<feature type="transmembrane region" description="Helical" evidence="6">
    <location>
        <begin position="104"/>
        <end position="121"/>
    </location>
</feature>
<accession>A0A6N9T0W5</accession>
<evidence type="ECO:0000256" key="3">
    <source>
        <dbReference type="ARBA" id="ARBA00022692"/>
    </source>
</evidence>
<dbReference type="FunFam" id="1.10.3730.20:FF:000009">
    <property type="entry name" value="EamA family transporter"/>
    <property type="match status" value="1"/>
</dbReference>
<comment type="subcellular location">
    <subcellularLocation>
        <location evidence="1">Membrane</location>
        <topology evidence="1">Multi-pass membrane protein</topology>
    </subcellularLocation>
</comment>
<dbReference type="SUPFAM" id="SSF103481">
    <property type="entry name" value="Multidrug resistance efflux transporter EmrE"/>
    <property type="match status" value="1"/>
</dbReference>
<dbReference type="GO" id="GO:0016020">
    <property type="term" value="C:membrane"/>
    <property type="evidence" value="ECO:0007669"/>
    <property type="project" value="UniProtKB-SubCell"/>
</dbReference>
<dbReference type="InterPro" id="IPR000620">
    <property type="entry name" value="EamA_dom"/>
</dbReference>
<dbReference type="PANTHER" id="PTHR32322">
    <property type="entry name" value="INNER MEMBRANE TRANSPORTER"/>
    <property type="match status" value="1"/>
</dbReference>